<evidence type="ECO:0000313" key="19">
    <source>
        <dbReference type="Proteomes" id="UP000310263"/>
    </source>
</evidence>
<dbReference type="GO" id="GO:0005886">
    <property type="term" value="C:plasma membrane"/>
    <property type="evidence" value="ECO:0007669"/>
    <property type="project" value="UniProtKB-SubCell"/>
</dbReference>
<dbReference type="NCBIfam" id="TIGR01494">
    <property type="entry name" value="ATPase_P-type"/>
    <property type="match status" value="2"/>
</dbReference>
<keyword evidence="8 15" id="KW-0067">ATP-binding</keyword>
<dbReference type="SFLD" id="SFLDF00027">
    <property type="entry name" value="p-type_atpase"/>
    <property type="match status" value="1"/>
</dbReference>
<evidence type="ECO:0000256" key="16">
    <source>
        <dbReference type="SAM" id="MobiDB-lite"/>
    </source>
</evidence>
<dbReference type="OrthoDB" id="7059309at2"/>
<dbReference type="SFLD" id="SFLDS00003">
    <property type="entry name" value="Haloacid_Dehalogenase"/>
    <property type="match status" value="1"/>
</dbReference>
<keyword evidence="10 15" id="KW-1133">Transmembrane helix</keyword>
<dbReference type="PANTHER" id="PTHR43520">
    <property type="entry name" value="ATP7, ISOFORM B"/>
    <property type="match status" value="1"/>
</dbReference>
<dbReference type="SUPFAM" id="SSF81665">
    <property type="entry name" value="Calcium ATPase, transmembrane domain M"/>
    <property type="match status" value="1"/>
</dbReference>
<dbReference type="Pfam" id="PF00702">
    <property type="entry name" value="Hydrolase"/>
    <property type="match status" value="1"/>
</dbReference>
<evidence type="ECO:0000256" key="6">
    <source>
        <dbReference type="ARBA" id="ARBA00022741"/>
    </source>
</evidence>
<reference evidence="18 19" key="1">
    <citation type="submission" date="2019-04" db="EMBL/GenBank/DDBJ databases">
        <title>Microbes associate with the intestines of laboratory mice.</title>
        <authorList>
            <person name="Navarre W."/>
            <person name="Wong E."/>
            <person name="Huang K."/>
            <person name="Tropini C."/>
            <person name="Ng K."/>
            <person name="Yu B."/>
        </authorList>
    </citation>
    <scope>NUCLEOTIDE SEQUENCE [LARGE SCALE GENOMIC DNA]</scope>
    <source>
        <strain evidence="18 19">NM07_P-09</strain>
    </source>
</reference>
<evidence type="ECO:0000256" key="13">
    <source>
        <dbReference type="ARBA" id="ARBA00037427"/>
    </source>
</evidence>
<dbReference type="SUPFAM" id="SSF56784">
    <property type="entry name" value="HAD-like"/>
    <property type="match status" value="1"/>
</dbReference>
<dbReference type="Pfam" id="PF00403">
    <property type="entry name" value="HMA"/>
    <property type="match status" value="1"/>
</dbReference>
<evidence type="ECO:0000256" key="9">
    <source>
        <dbReference type="ARBA" id="ARBA00022967"/>
    </source>
</evidence>
<feature type="transmembrane region" description="Helical" evidence="15">
    <location>
        <begin position="161"/>
        <end position="180"/>
    </location>
</feature>
<dbReference type="GO" id="GO:0005524">
    <property type="term" value="F:ATP binding"/>
    <property type="evidence" value="ECO:0007669"/>
    <property type="project" value="UniProtKB-UniRule"/>
</dbReference>
<dbReference type="PRINTS" id="PR00119">
    <property type="entry name" value="CATATPASE"/>
</dbReference>
<dbReference type="PRINTS" id="PR00943">
    <property type="entry name" value="CUATPASE"/>
</dbReference>
<evidence type="ECO:0000256" key="5">
    <source>
        <dbReference type="ARBA" id="ARBA00022723"/>
    </source>
</evidence>
<dbReference type="InterPro" id="IPR059000">
    <property type="entry name" value="ATPase_P-type_domA"/>
</dbReference>
<evidence type="ECO:0000256" key="7">
    <source>
        <dbReference type="ARBA" id="ARBA00022796"/>
    </source>
</evidence>
<dbReference type="InterPro" id="IPR036163">
    <property type="entry name" value="HMA_dom_sf"/>
</dbReference>
<evidence type="ECO:0000256" key="11">
    <source>
        <dbReference type="ARBA" id="ARBA00023008"/>
    </source>
</evidence>
<comment type="similarity">
    <text evidence="2 15">Belongs to the cation transport ATPase (P-type) (TC 3.A.3) family. Type IB subfamily.</text>
</comment>
<evidence type="ECO:0000256" key="15">
    <source>
        <dbReference type="RuleBase" id="RU362081"/>
    </source>
</evidence>
<dbReference type="CDD" id="cd00371">
    <property type="entry name" value="HMA"/>
    <property type="match status" value="1"/>
</dbReference>
<keyword evidence="7" id="KW-0406">Ion transport</keyword>
<evidence type="ECO:0000256" key="4">
    <source>
        <dbReference type="ARBA" id="ARBA00022692"/>
    </source>
</evidence>
<dbReference type="PANTHER" id="PTHR43520:SF8">
    <property type="entry name" value="P-TYPE CU(+) TRANSPORTER"/>
    <property type="match status" value="1"/>
</dbReference>
<dbReference type="GO" id="GO:0016887">
    <property type="term" value="F:ATP hydrolysis activity"/>
    <property type="evidence" value="ECO:0007669"/>
    <property type="project" value="InterPro"/>
</dbReference>
<keyword evidence="7" id="KW-0187">Copper transport</keyword>
<evidence type="ECO:0000256" key="12">
    <source>
        <dbReference type="ARBA" id="ARBA00023136"/>
    </source>
</evidence>
<feature type="domain" description="HMA" evidence="17">
    <location>
        <begin position="27"/>
        <end position="93"/>
    </location>
</feature>
<accession>A0A4S2F7R6</accession>
<dbReference type="InterPro" id="IPR027256">
    <property type="entry name" value="P-typ_ATPase_IB"/>
</dbReference>
<dbReference type="Gene3D" id="3.30.70.100">
    <property type="match status" value="1"/>
</dbReference>
<dbReference type="InterPro" id="IPR023214">
    <property type="entry name" value="HAD_sf"/>
</dbReference>
<comment type="subcellular location">
    <subcellularLocation>
        <location evidence="1">Cell membrane</location>
        <topology evidence="1">Multi-pass membrane protein</topology>
    </subcellularLocation>
</comment>
<dbReference type="PROSITE" id="PS00154">
    <property type="entry name" value="ATPASE_E1_E2"/>
    <property type="match status" value="1"/>
</dbReference>
<evidence type="ECO:0000313" key="18">
    <source>
        <dbReference type="EMBL" id="TGY63431.1"/>
    </source>
</evidence>
<dbReference type="InterPro" id="IPR023298">
    <property type="entry name" value="ATPase_P-typ_TM_dom_sf"/>
</dbReference>
<keyword evidence="4 15" id="KW-0812">Transmembrane</keyword>
<dbReference type="SUPFAM" id="SSF81653">
    <property type="entry name" value="Calcium ATPase, transduction domain A"/>
    <property type="match status" value="1"/>
</dbReference>
<keyword evidence="3 15" id="KW-1003">Cell membrane</keyword>
<dbReference type="PROSITE" id="PS50846">
    <property type="entry name" value="HMA_2"/>
    <property type="match status" value="1"/>
</dbReference>
<dbReference type="Gene3D" id="2.70.150.10">
    <property type="entry name" value="Calcium-transporting ATPase, cytoplasmic transduction domain A"/>
    <property type="match status" value="1"/>
</dbReference>
<dbReference type="FunFam" id="3.30.70.100:FF:000001">
    <property type="entry name" value="ATPase copper transporting beta"/>
    <property type="match status" value="1"/>
</dbReference>
<dbReference type="InterPro" id="IPR018303">
    <property type="entry name" value="ATPase_P-typ_P_site"/>
</dbReference>
<keyword evidence="11" id="KW-0186">Copper</keyword>
<dbReference type="InterPro" id="IPR023299">
    <property type="entry name" value="ATPase_P-typ_cyto_dom_N"/>
</dbReference>
<evidence type="ECO:0000259" key="17">
    <source>
        <dbReference type="PROSITE" id="PS50846"/>
    </source>
</evidence>
<keyword evidence="12 15" id="KW-0472">Membrane</keyword>
<keyword evidence="6 15" id="KW-0547">Nucleotide-binding</keyword>
<dbReference type="GO" id="GO:0055070">
    <property type="term" value="P:copper ion homeostasis"/>
    <property type="evidence" value="ECO:0007669"/>
    <property type="project" value="TreeGrafter"/>
</dbReference>
<dbReference type="PROSITE" id="PS01047">
    <property type="entry name" value="HMA_1"/>
    <property type="match status" value="1"/>
</dbReference>
<dbReference type="InterPro" id="IPR017969">
    <property type="entry name" value="Heavy-metal-associated_CS"/>
</dbReference>
<gene>
    <name evidence="18" type="ORF">E5334_02745</name>
</gene>
<feature type="transmembrane region" description="Helical" evidence="15">
    <location>
        <begin position="418"/>
        <end position="438"/>
    </location>
</feature>
<feature type="transmembrane region" description="Helical" evidence="15">
    <location>
        <begin position="737"/>
        <end position="756"/>
    </location>
</feature>
<feature type="transmembrane region" description="Helical" evidence="15">
    <location>
        <begin position="225"/>
        <end position="244"/>
    </location>
</feature>
<dbReference type="InterPro" id="IPR036412">
    <property type="entry name" value="HAD-like_sf"/>
</dbReference>
<dbReference type="RefSeq" id="WP_136012057.1">
    <property type="nucleotide sequence ID" value="NZ_SRYE01000001.1"/>
</dbReference>
<dbReference type="GO" id="GO:0005507">
    <property type="term" value="F:copper ion binding"/>
    <property type="evidence" value="ECO:0007669"/>
    <property type="project" value="TreeGrafter"/>
</dbReference>
<dbReference type="Proteomes" id="UP000310263">
    <property type="component" value="Unassembled WGS sequence"/>
</dbReference>
<comment type="caution">
    <text evidence="18">The sequence shown here is derived from an EMBL/GenBank/DDBJ whole genome shotgun (WGS) entry which is preliminary data.</text>
</comment>
<feature type="region of interest" description="Disordered" evidence="16">
    <location>
        <begin position="1"/>
        <end position="24"/>
    </location>
</feature>
<evidence type="ECO:0000256" key="14">
    <source>
        <dbReference type="ARBA" id="ARBA00069640"/>
    </source>
</evidence>
<proteinExistence type="inferred from homology"/>
<keyword evidence="9" id="KW-1278">Translocase</keyword>
<dbReference type="FunFam" id="2.70.150.10:FF:000020">
    <property type="entry name" value="Copper-exporting P-type ATPase A"/>
    <property type="match status" value="1"/>
</dbReference>
<dbReference type="SFLD" id="SFLDG00002">
    <property type="entry name" value="C1.7:_P-type_atpase_like"/>
    <property type="match status" value="1"/>
</dbReference>
<dbReference type="PRINTS" id="PR00942">
    <property type="entry name" value="CUATPASEI"/>
</dbReference>
<dbReference type="Gene3D" id="3.40.1110.10">
    <property type="entry name" value="Calcium-transporting ATPase, cytoplasmic domain N"/>
    <property type="match status" value="1"/>
</dbReference>
<dbReference type="NCBIfam" id="TIGR01511">
    <property type="entry name" value="ATPase-IB1_Cu"/>
    <property type="match status" value="1"/>
</dbReference>
<dbReference type="InterPro" id="IPR006121">
    <property type="entry name" value="HMA_dom"/>
</dbReference>
<dbReference type="AlphaFoldDB" id="A0A4S2F7R6"/>
<protein>
    <recommendedName>
        <fullName evidence="14">Probable copper-transporting ATPase SynA</fullName>
    </recommendedName>
</protein>
<dbReference type="SUPFAM" id="SSF55008">
    <property type="entry name" value="HMA, heavy metal-associated domain"/>
    <property type="match status" value="1"/>
</dbReference>
<feature type="transmembrane region" description="Helical" evidence="15">
    <location>
        <begin position="762"/>
        <end position="779"/>
    </location>
</feature>
<evidence type="ECO:0000256" key="3">
    <source>
        <dbReference type="ARBA" id="ARBA00022475"/>
    </source>
</evidence>
<dbReference type="NCBIfam" id="TIGR01525">
    <property type="entry name" value="ATPase-IB_hvy"/>
    <property type="match status" value="1"/>
</dbReference>
<keyword evidence="19" id="KW-1185">Reference proteome</keyword>
<dbReference type="Gene3D" id="3.40.50.1000">
    <property type="entry name" value="HAD superfamily/HAD-like"/>
    <property type="match status" value="1"/>
</dbReference>
<evidence type="ECO:0000256" key="8">
    <source>
        <dbReference type="ARBA" id="ARBA00022840"/>
    </source>
</evidence>
<feature type="transmembrane region" description="Helical" evidence="15">
    <location>
        <begin position="119"/>
        <end position="141"/>
    </location>
</feature>
<dbReference type="CDD" id="cd02094">
    <property type="entry name" value="P-type_ATPase_Cu-like"/>
    <property type="match status" value="1"/>
</dbReference>
<dbReference type="GO" id="GO:0043682">
    <property type="term" value="F:P-type divalent copper transporter activity"/>
    <property type="evidence" value="ECO:0007669"/>
    <property type="project" value="TreeGrafter"/>
</dbReference>
<dbReference type="InterPro" id="IPR001757">
    <property type="entry name" value="P_typ_ATPase"/>
</dbReference>
<dbReference type="InterPro" id="IPR008250">
    <property type="entry name" value="ATPase_P-typ_transduc_dom_A_sf"/>
</dbReference>
<keyword evidence="5 15" id="KW-0479">Metal-binding</keyword>
<dbReference type="Pfam" id="PF00122">
    <property type="entry name" value="E1-E2_ATPase"/>
    <property type="match status" value="1"/>
</dbReference>
<feature type="transmembrane region" description="Helical" evidence="15">
    <location>
        <begin position="381"/>
        <end position="406"/>
    </location>
</feature>
<evidence type="ECO:0000256" key="10">
    <source>
        <dbReference type="ARBA" id="ARBA00022989"/>
    </source>
</evidence>
<organism evidence="18 19">
    <name type="scientific">Muricaecibacterium torontonense</name>
    <dbReference type="NCBI Taxonomy" id="3032871"/>
    <lineage>
        <taxon>Bacteria</taxon>
        <taxon>Bacillati</taxon>
        <taxon>Actinomycetota</taxon>
        <taxon>Coriobacteriia</taxon>
        <taxon>Coriobacteriales</taxon>
        <taxon>Atopobiaceae</taxon>
        <taxon>Muricaecibacterium</taxon>
    </lineage>
</organism>
<sequence length="784" mass="82002">MDSKHTSAQVPVAPEAQSGAQKPAERTVARLAVEGMTCASCSSIIEKMVGRMPGVDNIAVNLAANTATVAFDPAQEDLEKICTTIDDLGFVANVIPEENRAKFDEERRAKERASEQRDLMTFVAALVLTIIIVIISMTPLGMDLAMGISMGLFGAHDHAQAMLVMNVIDFILCIPVQFICGARYYRGMWGALKARAGNMDTLVAVGTTVAFAYATYLTFGPRALSGQMAPFETSAMLITFMLLGKMLEHRAKGRAGQAVEELMGLTPREAHIRRGADVIDVPVESLVVGDVVVVRPGERIPADGQVVSGSSSVDESMLTGEPLYQEKAQGDTVTGGTVNGTGVLDFRVTAAGSDTTLAGIVRMVEAAQGSKPPVQRLADKISAVFVPAVLSISAVTFVVWICVLASQGPLNGAAVERALMVGVSVIVVACPCALGLAVPTAIMVGTGRGAEEGLLIKDGEALEGAGSVTDVVFDKTGTLTQGMPEVVSVVCDPEVSQDKAMALAAGLEKDSEHPLAKAVLLWAAERDVAPVAVTSFEALAGQGIAAQGPDPLSGRQVEVAFGNQRLLESLAAPMPQWAVQDESHAGTTRMYLVANGRLVAVVDARDTPKPTARDGVAALQALGVRVSMLSGDNHSAAQAVAVEVGIKPEDVIAEVLPRDKAGEIQRLKDEGRKVAMVGDGINDTPALATADVGIAMGAGSDAALEVGQVVLMHDDVRDVSRAISLSRATMRKIHQNFAWALGYNCLLIPLACAGILAPEVSGACMALSSVSVVTNSLLLKRWRA</sequence>
<feature type="transmembrane region" description="Helical" evidence="15">
    <location>
        <begin position="201"/>
        <end position="219"/>
    </location>
</feature>
<name>A0A4S2F7R6_9ACTN</name>
<dbReference type="InterPro" id="IPR044492">
    <property type="entry name" value="P_typ_ATPase_HD_dom"/>
</dbReference>
<keyword evidence="7" id="KW-0813">Transport</keyword>
<evidence type="ECO:0000256" key="1">
    <source>
        <dbReference type="ARBA" id="ARBA00004651"/>
    </source>
</evidence>
<evidence type="ECO:0000256" key="2">
    <source>
        <dbReference type="ARBA" id="ARBA00006024"/>
    </source>
</evidence>
<dbReference type="EMBL" id="SRYE01000001">
    <property type="protein sequence ID" value="TGY63431.1"/>
    <property type="molecule type" value="Genomic_DNA"/>
</dbReference>
<comment type="function">
    <text evidence="13">Involved in copper transport.</text>
</comment>